<feature type="transmembrane region" description="Helical" evidence="3">
    <location>
        <begin position="68"/>
        <end position="87"/>
    </location>
</feature>
<name>A0AA40ZXL7_9SPHN</name>
<dbReference type="GO" id="GO:0005886">
    <property type="term" value="C:plasma membrane"/>
    <property type="evidence" value="ECO:0007669"/>
    <property type="project" value="TreeGrafter"/>
</dbReference>
<dbReference type="GO" id="GO:0052621">
    <property type="term" value="F:diguanylate cyclase activity"/>
    <property type="evidence" value="ECO:0007669"/>
    <property type="project" value="UniProtKB-EC"/>
</dbReference>
<dbReference type="InterPro" id="IPR043128">
    <property type="entry name" value="Rev_trsase/Diguanyl_cyclase"/>
</dbReference>
<evidence type="ECO:0000256" key="3">
    <source>
        <dbReference type="SAM" id="Phobius"/>
    </source>
</evidence>
<evidence type="ECO:0000313" key="6">
    <source>
        <dbReference type="EMBL" id="MBN3558306.1"/>
    </source>
</evidence>
<evidence type="ECO:0000313" key="7">
    <source>
        <dbReference type="Proteomes" id="UP000584663"/>
    </source>
</evidence>
<evidence type="ECO:0000259" key="4">
    <source>
        <dbReference type="PROSITE" id="PS50887"/>
    </source>
</evidence>
<proteinExistence type="predicted"/>
<evidence type="ECO:0000256" key="2">
    <source>
        <dbReference type="ARBA" id="ARBA00034247"/>
    </source>
</evidence>
<dbReference type="InterPro" id="IPR029787">
    <property type="entry name" value="Nucleotide_cyclase"/>
</dbReference>
<dbReference type="Pfam" id="PF00990">
    <property type="entry name" value="GGDEF"/>
    <property type="match status" value="1"/>
</dbReference>
<dbReference type="Gene3D" id="3.30.70.270">
    <property type="match status" value="1"/>
</dbReference>
<dbReference type="CDD" id="cd01949">
    <property type="entry name" value="GGDEF"/>
    <property type="match status" value="1"/>
</dbReference>
<feature type="transmembrane region" description="Helical" evidence="3">
    <location>
        <begin position="122"/>
        <end position="141"/>
    </location>
</feature>
<feature type="transmembrane region" description="Helical" evidence="3">
    <location>
        <begin position="178"/>
        <end position="196"/>
    </location>
</feature>
<reference evidence="5 7" key="1">
    <citation type="submission" date="2020-08" db="EMBL/GenBank/DDBJ databases">
        <title>Genomic Encyclopedia of Type Strains, Phase IV (KMG-IV): sequencing the most valuable type-strain genomes for metagenomic binning, comparative biology and taxonomic classification.</title>
        <authorList>
            <person name="Goeker M."/>
        </authorList>
    </citation>
    <scope>NUCLEOTIDE SEQUENCE [LARGE SCALE GENOMIC DNA]</scope>
    <source>
        <strain evidence="5 7">DSM 14562</strain>
    </source>
</reference>
<dbReference type="FunFam" id="3.30.70.270:FF:000001">
    <property type="entry name" value="Diguanylate cyclase domain protein"/>
    <property type="match status" value="1"/>
</dbReference>
<feature type="transmembrane region" description="Helical" evidence="3">
    <location>
        <begin position="148"/>
        <end position="166"/>
    </location>
</feature>
<feature type="transmembrane region" description="Helical" evidence="3">
    <location>
        <begin position="40"/>
        <end position="62"/>
    </location>
</feature>
<dbReference type="RefSeq" id="WP_184105687.1">
    <property type="nucleotide sequence ID" value="NZ_JACHNX010000007.1"/>
</dbReference>
<reference evidence="6" key="2">
    <citation type="submission" date="2021-01" db="EMBL/GenBank/DDBJ databases">
        <title>Genome Sequencing of Type Strains.</title>
        <authorList>
            <person name="Lemaire J.F."/>
            <person name="Inderbitzin P."/>
            <person name="Collins S.B."/>
            <person name="Wespe N."/>
            <person name="Knight-Connoni V."/>
        </authorList>
    </citation>
    <scope>NUCLEOTIDE SEQUENCE</scope>
    <source>
        <strain evidence="6">DSM 14562</strain>
    </source>
</reference>
<evidence type="ECO:0000256" key="1">
    <source>
        <dbReference type="ARBA" id="ARBA00012528"/>
    </source>
</evidence>
<dbReference type="EMBL" id="JACHNX010000007">
    <property type="protein sequence ID" value="MBB4609815.1"/>
    <property type="molecule type" value="Genomic_DNA"/>
</dbReference>
<evidence type="ECO:0000313" key="8">
    <source>
        <dbReference type="Proteomes" id="UP000704529"/>
    </source>
</evidence>
<keyword evidence="3" id="KW-1133">Transmembrane helix</keyword>
<protein>
    <recommendedName>
        <fullName evidence="1">diguanylate cyclase</fullName>
        <ecNumber evidence="1">2.7.7.65</ecNumber>
    </recommendedName>
</protein>
<gene>
    <name evidence="5" type="ORF">GGQ89_002040</name>
    <name evidence="6" type="ORF">JYA60_08710</name>
</gene>
<feature type="domain" description="GGDEF" evidence="4">
    <location>
        <begin position="258"/>
        <end position="392"/>
    </location>
</feature>
<dbReference type="SUPFAM" id="SSF55073">
    <property type="entry name" value="Nucleotide cyclase"/>
    <property type="match status" value="1"/>
</dbReference>
<dbReference type="AlphaFoldDB" id="A0AA40ZXL7"/>
<feature type="transmembrane region" description="Helical" evidence="3">
    <location>
        <begin position="94"/>
        <end position="116"/>
    </location>
</feature>
<keyword evidence="3" id="KW-0812">Transmembrane</keyword>
<organism evidence="6 8">
    <name type="scientific">Sphingomonas yabuuchiae</name>
    <dbReference type="NCBI Taxonomy" id="172044"/>
    <lineage>
        <taxon>Bacteria</taxon>
        <taxon>Pseudomonadati</taxon>
        <taxon>Pseudomonadota</taxon>
        <taxon>Alphaproteobacteria</taxon>
        <taxon>Sphingomonadales</taxon>
        <taxon>Sphingomonadaceae</taxon>
        <taxon>Sphingomonas</taxon>
    </lineage>
</organism>
<keyword evidence="3" id="KW-0472">Membrane</keyword>
<dbReference type="PANTHER" id="PTHR45138:SF9">
    <property type="entry name" value="DIGUANYLATE CYCLASE DGCM-RELATED"/>
    <property type="match status" value="1"/>
</dbReference>
<dbReference type="NCBIfam" id="TIGR00254">
    <property type="entry name" value="GGDEF"/>
    <property type="match status" value="1"/>
</dbReference>
<dbReference type="Proteomes" id="UP000584663">
    <property type="component" value="Unassembled WGS sequence"/>
</dbReference>
<dbReference type="PROSITE" id="PS50887">
    <property type="entry name" value="GGDEF"/>
    <property type="match status" value="1"/>
</dbReference>
<keyword evidence="7" id="KW-1185">Reference proteome</keyword>
<dbReference type="InterPro" id="IPR000160">
    <property type="entry name" value="GGDEF_dom"/>
</dbReference>
<sequence length="398" mass="43372">MPDRQELEESLSRLATSNRLPPHLERQFDCDRADSSRSQVAYVLVTLLVLTLFGLVADARIGVLNLSLHWKLSLQLPAIALGLWLVAQRRIAPAHMWLAGAIPLVITVALVTRLSLAVPPPLSERLATTALVAAFATNLVLPIRTHAAILVSLANIAAYLGLPFAIAPRPPLLQSVDILVFHSAMILATPVGGFFYERVQKERFLLTLIQHRQSSELEAAVQELTRMSLCDPLTGAGNRRSLDARYPELWQAARTRGEAFSLILIDVDHFKLFNDSAGHAAGDLCLQAVTKTIAAAARCPIEQVTRCGGEEFALLVPGADLRVAEAVRRHVEAMAMPHPGLPPGRIVTVSIGQAILYPGRTTTSQDDLFRSADDALYRAKRDGRNRVAIAEDELRAVG</sequence>
<dbReference type="EMBL" id="JAFHKU010000127">
    <property type="protein sequence ID" value="MBN3558306.1"/>
    <property type="molecule type" value="Genomic_DNA"/>
</dbReference>
<accession>A0AA40ZXL7</accession>
<comment type="caution">
    <text evidence="6">The sequence shown here is derived from an EMBL/GenBank/DDBJ whole genome shotgun (WGS) entry which is preliminary data.</text>
</comment>
<dbReference type="GO" id="GO:0043709">
    <property type="term" value="P:cell adhesion involved in single-species biofilm formation"/>
    <property type="evidence" value="ECO:0007669"/>
    <property type="project" value="TreeGrafter"/>
</dbReference>
<dbReference type="SMART" id="SM00267">
    <property type="entry name" value="GGDEF"/>
    <property type="match status" value="1"/>
</dbReference>
<dbReference type="PANTHER" id="PTHR45138">
    <property type="entry name" value="REGULATORY COMPONENTS OF SENSORY TRANSDUCTION SYSTEM"/>
    <property type="match status" value="1"/>
</dbReference>
<comment type="catalytic activity">
    <reaction evidence="2">
        <text>2 GTP = 3',3'-c-di-GMP + 2 diphosphate</text>
        <dbReference type="Rhea" id="RHEA:24898"/>
        <dbReference type="ChEBI" id="CHEBI:33019"/>
        <dbReference type="ChEBI" id="CHEBI:37565"/>
        <dbReference type="ChEBI" id="CHEBI:58805"/>
        <dbReference type="EC" id="2.7.7.65"/>
    </reaction>
</comment>
<dbReference type="InterPro" id="IPR050469">
    <property type="entry name" value="Diguanylate_Cyclase"/>
</dbReference>
<dbReference type="EC" id="2.7.7.65" evidence="1"/>
<evidence type="ECO:0000313" key="5">
    <source>
        <dbReference type="EMBL" id="MBB4609815.1"/>
    </source>
</evidence>
<dbReference type="GO" id="GO:1902201">
    <property type="term" value="P:negative regulation of bacterial-type flagellum-dependent cell motility"/>
    <property type="evidence" value="ECO:0007669"/>
    <property type="project" value="TreeGrafter"/>
</dbReference>
<dbReference type="Proteomes" id="UP000704529">
    <property type="component" value="Unassembled WGS sequence"/>
</dbReference>